<keyword evidence="2" id="KW-1185">Reference proteome</keyword>
<organism evidence="1 2">
    <name type="scientific">Panicum hallii var. hallii</name>
    <dbReference type="NCBI Taxonomy" id="1504633"/>
    <lineage>
        <taxon>Eukaryota</taxon>
        <taxon>Viridiplantae</taxon>
        <taxon>Streptophyta</taxon>
        <taxon>Embryophyta</taxon>
        <taxon>Tracheophyta</taxon>
        <taxon>Spermatophyta</taxon>
        <taxon>Magnoliopsida</taxon>
        <taxon>Liliopsida</taxon>
        <taxon>Poales</taxon>
        <taxon>Poaceae</taxon>
        <taxon>PACMAD clade</taxon>
        <taxon>Panicoideae</taxon>
        <taxon>Panicodae</taxon>
        <taxon>Paniceae</taxon>
        <taxon>Panicinae</taxon>
        <taxon>Panicum</taxon>
        <taxon>Panicum sect. Panicum</taxon>
    </lineage>
</organism>
<evidence type="ECO:0000313" key="1">
    <source>
        <dbReference type="EMBL" id="PUZ60682.1"/>
    </source>
</evidence>
<accession>A0A2T7DYM0</accession>
<dbReference type="AlphaFoldDB" id="A0A2T7DYM0"/>
<gene>
    <name evidence="1" type="ORF">GQ55_4G164200</name>
</gene>
<dbReference type="OrthoDB" id="10470788at2759"/>
<dbReference type="Proteomes" id="UP000244336">
    <property type="component" value="Chromosome 4"/>
</dbReference>
<name>A0A2T7DYM0_9POAL</name>
<evidence type="ECO:0000313" key="2">
    <source>
        <dbReference type="Proteomes" id="UP000244336"/>
    </source>
</evidence>
<proteinExistence type="predicted"/>
<dbReference type="EMBL" id="CM009752">
    <property type="protein sequence ID" value="PUZ60682.1"/>
    <property type="molecule type" value="Genomic_DNA"/>
</dbReference>
<sequence>MVKEEKQETGVLLNFKYSVSPIRYGDLLHIWNYTKRFFIGKRSTKTFGKTSTFAGLFGKEK</sequence>
<dbReference type="Gramene" id="PUZ60682">
    <property type="protein sequence ID" value="PUZ60682"/>
    <property type="gene ID" value="GQ55_4G164200"/>
</dbReference>
<reference evidence="1 2" key="1">
    <citation type="submission" date="2018-04" db="EMBL/GenBank/DDBJ databases">
        <title>WGS assembly of Panicum hallii var. hallii HAL2.</title>
        <authorList>
            <person name="Lovell J."/>
            <person name="Jenkins J."/>
            <person name="Lowry D."/>
            <person name="Mamidi S."/>
            <person name="Sreedasyam A."/>
            <person name="Weng X."/>
            <person name="Barry K."/>
            <person name="Bonette J."/>
            <person name="Campitelli B."/>
            <person name="Daum C."/>
            <person name="Gordon S."/>
            <person name="Gould B."/>
            <person name="Lipzen A."/>
            <person name="MacQueen A."/>
            <person name="Palacio-Mejia J."/>
            <person name="Plott C."/>
            <person name="Shakirov E."/>
            <person name="Shu S."/>
            <person name="Yoshinaga Y."/>
            <person name="Zane M."/>
            <person name="Rokhsar D."/>
            <person name="Grimwood J."/>
            <person name="Schmutz J."/>
            <person name="Juenger T."/>
        </authorList>
    </citation>
    <scope>NUCLEOTIDE SEQUENCE [LARGE SCALE GENOMIC DNA]</scope>
    <source>
        <strain evidence="2">cv. HAL2</strain>
    </source>
</reference>
<protein>
    <submittedName>
        <fullName evidence="1">Uncharacterized protein</fullName>
    </submittedName>
</protein>